<organism evidence="2 3">
    <name type="scientific">Oceanobacillus jeddahense</name>
    <dbReference type="NCBI Taxonomy" id="1462527"/>
    <lineage>
        <taxon>Bacteria</taxon>
        <taxon>Bacillati</taxon>
        <taxon>Bacillota</taxon>
        <taxon>Bacilli</taxon>
        <taxon>Bacillales</taxon>
        <taxon>Bacillaceae</taxon>
        <taxon>Oceanobacillus</taxon>
    </lineage>
</organism>
<name>A0ABY5JQH5_9BACI</name>
<feature type="transmembrane region" description="Helical" evidence="1">
    <location>
        <begin position="52"/>
        <end position="74"/>
    </location>
</feature>
<keyword evidence="1" id="KW-0812">Transmembrane</keyword>
<keyword evidence="3" id="KW-1185">Reference proteome</keyword>
<feature type="transmembrane region" description="Helical" evidence="1">
    <location>
        <begin position="7"/>
        <end position="32"/>
    </location>
</feature>
<evidence type="ECO:0000256" key="1">
    <source>
        <dbReference type="SAM" id="Phobius"/>
    </source>
</evidence>
<dbReference type="RefSeq" id="WP_040980343.1">
    <property type="nucleotide sequence ID" value="NZ_CABKTI010000002.1"/>
</dbReference>
<accession>A0ABY5JQH5</accession>
<keyword evidence="1" id="KW-0472">Membrane</keyword>
<evidence type="ECO:0000313" key="2">
    <source>
        <dbReference type="EMBL" id="UUI01403.1"/>
    </source>
</evidence>
<evidence type="ECO:0000313" key="3">
    <source>
        <dbReference type="Proteomes" id="UP001059773"/>
    </source>
</evidence>
<gene>
    <name evidence="2" type="ORF">NP439_15235</name>
</gene>
<keyword evidence="1" id="KW-1133">Transmembrane helix</keyword>
<dbReference type="EMBL" id="CP101914">
    <property type="protein sequence ID" value="UUI01403.1"/>
    <property type="molecule type" value="Genomic_DNA"/>
</dbReference>
<sequence length="83" mass="9236">MSRKGTGISFIIIGIFLIFIRYLSAALIGSSFEVNTIMDVPSFDELLDHVGGGLSHFAIIFIIVGILYILWAIIEDFKSKKNK</sequence>
<dbReference type="Proteomes" id="UP001059773">
    <property type="component" value="Chromosome"/>
</dbReference>
<protein>
    <submittedName>
        <fullName evidence="2">Uncharacterized protein</fullName>
    </submittedName>
</protein>
<proteinExistence type="predicted"/>
<reference evidence="2" key="1">
    <citation type="submission" date="2022-07" db="EMBL/GenBank/DDBJ databases">
        <title>FELIX.</title>
        <authorList>
            <person name="Wan K.H."/>
            <person name="Park S."/>
            <person name="Lawrence Q."/>
            <person name="Eichenberger J.P."/>
            <person name="Booth B.W."/>
            <person name="Piaggio A.J."/>
            <person name="Chandler J.C."/>
            <person name="Franklin A.B."/>
            <person name="Celniker S.E."/>
        </authorList>
    </citation>
    <scope>NUCLEOTIDE SEQUENCE</scope>
    <source>
        <strain evidence="2">QA-1986 374</strain>
    </source>
</reference>